<dbReference type="Pfam" id="PF02365">
    <property type="entry name" value="NAM"/>
    <property type="match status" value="1"/>
</dbReference>
<evidence type="ECO:0000256" key="1">
    <source>
        <dbReference type="ARBA" id="ARBA00022801"/>
    </source>
</evidence>
<keyword evidence="2" id="KW-0347">Helicase</keyword>
<dbReference type="InterPro" id="IPR027417">
    <property type="entry name" value="P-loop_NTPase"/>
</dbReference>
<dbReference type="InterPro" id="IPR014001">
    <property type="entry name" value="Helicase_ATP-bd"/>
</dbReference>
<keyword evidence="12" id="KW-1185">Reference proteome</keyword>
<dbReference type="PROSITE" id="PS51005">
    <property type="entry name" value="NAC"/>
    <property type="match status" value="1"/>
</dbReference>
<reference evidence="11" key="1">
    <citation type="journal article" date="2022" name="Plant J.">
        <title>Strategies of tolerance reflected in two North American maple genomes.</title>
        <authorList>
            <person name="McEvoy S.L."/>
            <person name="Sezen U.U."/>
            <person name="Trouern-Trend A."/>
            <person name="McMahon S.M."/>
            <person name="Schaberg P.G."/>
            <person name="Yang J."/>
            <person name="Wegrzyn J.L."/>
            <person name="Swenson N.G."/>
        </authorList>
    </citation>
    <scope>NUCLEOTIDE SEQUENCE</scope>
    <source>
        <strain evidence="11">NS2018</strain>
    </source>
</reference>
<keyword evidence="4" id="KW-0805">Transcription regulation</keyword>
<keyword evidence="6" id="KW-0804">Transcription</keyword>
<organism evidence="11 12">
    <name type="scientific">Acer saccharum</name>
    <name type="common">Sugar maple</name>
    <dbReference type="NCBI Taxonomy" id="4024"/>
    <lineage>
        <taxon>Eukaryota</taxon>
        <taxon>Viridiplantae</taxon>
        <taxon>Streptophyta</taxon>
        <taxon>Embryophyta</taxon>
        <taxon>Tracheophyta</taxon>
        <taxon>Spermatophyta</taxon>
        <taxon>Magnoliopsida</taxon>
        <taxon>eudicotyledons</taxon>
        <taxon>Gunneridae</taxon>
        <taxon>Pentapetalae</taxon>
        <taxon>rosids</taxon>
        <taxon>malvids</taxon>
        <taxon>Sapindales</taxon>
        <taxon>Sapindaceae</taxon>
        <taxon>Hippocastanoideae</taxon>
        <taxon>Acereae</taxon>
        <taxon>Acer</taxon>
    </lineage>
</organism>
<evidence type="ECO:0000313" key="11">
    <source>
        <dbReference type="EMBL" id="KAK0584253.1"/>
    </source>
</evidence>
<evidence type="ECO:0000256" key="6">
    <source>
        <dbReference type="ARBA" id="ARBA00023163"/>
    </source>
</evidence>
<sequence>MIRYLALDEADRMLDMGFEPQIKKTVDQMDMPPPGVRETLLFSATFPKEIQSLFSSIPGSSSSSSCSLPTLVLHTVSPVYATKASSAAPLRNGHQDVSVRNTNSPGTSHSSQATSEWHTALPIAENITQQPAQPVAPQPDISQPTQLDQSRHSMITRSKAGIFKPKTYSALCTSPFGLVAESEPRNVKAALSNCKWLQAMKEEFMFPMMMTTDHHHQVVKNNEVLAVGYQFDPTDKELIVDYLFHKVHGNPLPSTTAFEECDVYGDSRAWKGLFEALEEDTLYFFTRLKKKTEKAKE</sequence>
<feature type="compositionally biased region" description="Polar residues" evidence="8">
    <location>
        <begin position="140"/>
        <end position="151"/>
    </location>
</feature>
<evidence type="ECO:0000256" key="2">
    <source>
        <dbReference type="ARBA" id="ARBA00022806"/>
    </source>
</evidence>
<dbReference type="AlphaFoldDB" id="A0AA39S2R8"/>
<dbReference type="PROSITE" id="PS51192">
    <property type="entry name" value="HELICASE_ATP_BIND_1"/>
    <property type="match status" value="1"/>
</dbReference>
<evidence type="ECO:0000313" key="12">
    <source>
        <dbReference type="Proteomes" id="UP001168877"/>
    </source>
</evidence>
<dbReference type="InterPro" id="IPR003441">
    <property type="entry name" value="NAC-dom"/>
</dbReference>
<evidence type="ECO:0000256" key="5">
    <source>
        <dbReference type="ARBA" id="ARBA00023125"/>
    </source>
</evidence>
<reference evidence="11" key="2">
    <citation type="submission" date="2023-06" db="EMBL/GenBank/DDBJ databases">
        <authorList>
            <person name="Swenson N.G."/>
            <person name="Wegrzyn J.L."/>
            <person name="Mcevoy S.L."/>
        </authorList>
    </citation>
    <scope>NUCLEOTIDE SEQUENCE</scope>
    <source>
        <strain evidence="11">NS2018</strain>
        <tissue evidence="11">Leaf</tissue>
    </source>
</reference>
<keyword evidence="1" id="KW-0378">Hydrolase</keyword>
<accession>A0AA39S2R8</accession>
<evidence type="ECO:0000259" key="10">
    <source>
        <dbReference type="PROSITE" id="PS51192"/>
    </source>
</evidence>
<proteinExistence type="predicted"/>
<keyword evidence="5" id="KW-0238">DNA-binding</keyword>
<dbReference type="GO" id="GO:0003677">
    <property type="term" value="F:DNA binding"/>
    <property type="evidence" value="ECO:0007669"/>
    <property type="project" value="UniProtKB-KW"/>
</dbReference>
<dbReference type="GO" id="GO:0005524">
    <property type="term" value="F:ATP binding"/>
    <property type="evidence" value="ECO:0007669"/>
    <property type="project" value="InterPro"/>
</dbReference>
<comment type="caution">
    <text evidence="11">The sequence shown here is derived from an EMBL/GenBank/DDBJ whole genome shotgun (WGS) entry which is preliminary data.</text>
</comment>
<dbReference type="SUPFAM" id="SSF52540">
    <property type="entry name" value="P-loop containing nucleoside triphosphate hydrolases"/>
    <property type="match status" value="1"/>
</dbReference>
<feature type="region of interest" description="Disordered" evidence="8">
    <location>
        <begin position="87"/>
        <end position="116"/>
    </location>
</feature>
<feature type="region of interest" description="Disordered" evidence="8">
    <location>
        <begin position="131"/>
        <end position="151"/>
    </location>
</feature>
<dbReference type="GO" id="GO:0016787">
    <property type="term" value="F:hydrolase activity"/>
    <property type="evidence" value="ECO:0007669"/>
    <property type="project" value="UniProtKB-KW"/>
</dbReference>
<dbReference type="Proteomes" id="UP001168877">
    <property type="component" value="Unassembled WGS sequence"/>
</dbReference>
<keyword evidence="2" id="KW-0067">ATP-binding</keyword>
<protein>
    <submittedName>
        <fullName evidence="11">Uncharacterized protein</fullName>
    </submittedName>
</protein>
<gene>
    <name evidence="11" type="ORF">LWI29_010117</name>
</gene>
<dbReference type="SUPFAM" id="SSF101941">
    <property type="entry name" value="NAC domain"/>
    <property type="match status" value="1"/>
</dbReference>
<evidence type="ECO:0000259" key="9">
    <source>
        <dbReference type="PROSITE" id="PS51005"/>
    </source>
</evidence>
<dbReference type="EMBL" id="JAUESC010000383">
    <property type="protein sequence ID" value="KAK0584253.1"/>
    <property type="molecule type" value="Genomic_DNA"/>
</dbReference>
<dbReference type="Gene3D" id="2.170.150.80">
    <property type="entry name" value="NAC domain"/>
    <property type="match status" value="1"/>
</dbReference>
<dbReference type="Pfam" id="PF00270">
    <property type="entry name" value="DEAD"/>
    <property type="match status" value="1"/>
</dbReference>
<keyword evidence="2" id="KW-0547">Nucleotide-binding</keyword>
<feature type="domain" description="Helicase ATP-binding" evidence="10">
    <location>
        <begin position="1"/>
        <end position="64"/>
    </location>
</feature>
<dbReference type="InterPro" id="IPR036093">
    <property type="entry name" value="NAC_dom_sf"/>
</dbReference>
<evidence type="ECO:0000256" key="7">
    <source>
        <dbReference type="ARBA" id="ARBA00023242"/>
    </source>
</evidence>
<feature type="compositionally biased region" description="Polar residues" evidence="8">
    <location>
        <begin position="98"/>
        <end position="116"/>
    </location>
</feature>
<dbReference type="InterPro" id="IPR011545">
    <property type="entry name" value="DEAD/DEAH_box_helicase_dom"/>
</dbReference>
<evidence type="ECO:0000256" key="8">
    <source>
        <dbReference type="SAM" id="MobiDB-lite"/>
    </source>
</evidence>
<name>A0AA39S2R8_ACESA</name>
<keyword evidence="3" id="KW-0694">RNA-binding</keyword>
<evidence type="ECO:0000256" key="4">
    <source>
        <dbReference type="ARBA" id="ARBA00023015"/>
    </source>
</evidence>
<dbReference type="GO" id="GO:0004386">
    <property type="term" value="F:helicase activity"/>
    <property type="evidence" value="ECO:0007669"/>
    <property type="project" value="UniProtKB-KW"/>
</dbReference>
<feature type="domain" description="NAC" evidence="9">
    <location>
        <begin position="225"/>
        <end position="297"/>
    </location>
</feature>
<evidence type="ECO:0000256" key="3">
    <source>
        <dbReference type="ARBA" id="ARBA00022884"/>
    </source>
</evidence>
<dbReference type="GO" id="GO:0006355">
    <property type="term" value="P:regulation of DNA-templated transcription"/>
    <property type="evidence" value="ECO:0007669"/>
    <property type="project" value="InterPro"/>
</dbReference>
<dbReference type="Gene3D" id="3.40.50.300">
    <property type="entry name" value="P-loop containing nucleotide triphosphate hydrolases"/>
    <property type="match status" value="1"/>
</dbReference>
<dbReference type="GO" id="GO:0003723">
    <property type="term" value="F:RNA binding"/>
    <property type="evidence" value="ECO:0007669"/>
    <property type="project" value="UniProtKB-KW"/>
</dbReference>
<keyword evidence="7" id="KW-0539">Nucleus</keyword>
<dbReference type="PANTHER" id="PTHR47958">
    <property type="entry name" value="ATP-DEPENDENT RNA HELICASE DBP3"/>
    <property type="match status" value="1"/>
</dbReference>